<dbReference type="NCBIfam" id="TIGR01494">
    <property type="entry name" value="ATPase_P-type"/>
    <property type="match status" value="1"/>
</dbReference>
<dbReference type="InterPro" id="IPR023214">
    <property type="entry name" value="HAD_sf"/>
</dbReference>
<dbReference type="SUPFAM" id="SSF81660">
    <property type="entry name" value="Metal cation-transporting ATPase, ATP-binding domain N"/>
    <property type="match status" value="1"/>
</dbReference>
<evidence type="ECO:0000256" key="16">
    <source>
        <dbReference type="HAMAP-Rule" id="MF_00285"/>
    </source>
</evidence>
<evidence type="ECO:0000256" key="2">
    <source>
        <dbReference type="ARBA" id="ARBA00022448"/>
    </source>
</evidence>
<evidence type="ECO:0000256" key="12">
    <source>
        <dbReference type="ARBA" id="ARBA00022967"/>
    </source>
</evidence>
<protein>
    <recommendedName>
        <fullName evidence="16">Potassium-transporting ATPase ATP-binding subunit</fullName>
        <ecNumber evidence="16">7.2.2.6</ecNumber>
    </recommendedName>
    <alternativeName>
        <fullName evidence="16">ATP phosphohydrolase [potassium-transporting] B chain</fullName>
    </alternativeName>
    <alternativeName>
        <fullName evidence="16">Potassium-binding and translocating subunit B</fullName>
    </alternativeName>
    <alternativeName>
        <fullName evidence="16">Potassium-translocating ATPase B chain</fullName>
    </alternativeName>
</protein>
<feature type="binding site" evidence="16">
    <location>
        <position position="526"/>
    </location>
    <ligand>
        <name>Mg(2+)</name>
        <dbReference type="ChEBI" id="CHEBI:18420"/>
    </ligand>
</feature>
<comment type="subcellular location">
    <subcellularLocation>
        <location evidence="16">Cell membrane</location>
        <topology evidence="16">Multi-pass membrane protein</topology>
    </subcellularLocation>
    <subcellularLocation>
        <location evidence="1">Membrane</location>
    </subcellularLocation>
</comment>
<dbReference type="PROSITE" id="PS00154">
    <property type="entry name" value="ATPASE_E1_E2"/>
    <property type="match status" value="1"/>
</dbReference>
<sequence>MSQAKSASIMDSRILIPAVGAAFKKLNPRALARNPVMFVVATVSVLTTVLFLRDLVAGNGNLGFSFQINLWLWFTVLFANFAEAVAEGRGKAQADSLRKARTETQAKLLTANNGSGYRMVPGTSLKVGDLVLVEAGDIIPSDGEVIEGVASVNEAAITGESAPVIRESGGDRSAVTGGTQVLSDWIRVRITAAAGSTFIDRMIALVEGAERQKTPNEIALNILLAGMTLIFVLATATIPSFAIYAGGSIPIIVLVALFVTLIPTTIGALLSAIGIAGMDRLVRFNVLAMSGRAVEAAGDVDTLLLDKTGTITLGNRQATTFRPVRGVSEQDLADAAQLASLADETPEGRSIVVLAKEKYAIRGRDMASLKATFVPFTAQTRMSGVNLEGASIRKGAVDAVLTYVNGDSSSKNGSEVVRELQSIADEVAKSGGTPLAVARDGRLLGVIQLKDIVKGGIRERFTELRRMGIRTVMITGDNPLTAAAIAAEAGVDDFLAQATPEMKLALMREEQSKGKLVAMCGDGTNDAPALAQADVGVAMNTGTVAAREAGNMVDLDSDPTKLIEIVEIGKQLLMTRGALTTFSIANDIAKYFAIIPAMFLTFYPQLGVLNIMGLSTPQSAILSAIIFNALIIIALIPLSLKGVRYRPIGAGALLSRNLLIYGAGGIIVPFIGIKAIDMAVAALGLA</sequence>
<keyword evidence="12 16" id="KW-1278">Translocase</keyword>
<keyword evidence="7 16" id="KW-0479">Metal-binding</keyword>
<evidence type="ECO:0000256" key="11">
    <source>
        <dbReference type="ARBA" id="ARBA00022958"/>
    </source>
</evidence>
<feature type="binding site" evidence="16">
    <location>
        <begin position="376"/>
        <end position="383"/>
    </location>
    <ligand>
        <name>ATP</name>
        <dbReference type="ChEBI" id="CHEBI:30616"/>
    </ligand>
</feature>
<comment type="caution">
    <text evidence="18">The sequence shown here is derived from an EMBL/GenBank/DDBJ whole genome shotgun (WGS) entry which is preliminary data.</text>
</comment>
<dbReference type="PROSITE" id="PS01229">
    <property type="entry name" value="COF_2"/>
    <property type="match status" value="1"/>
</dbReference>
<keyword evidence="18" id="KW-0614">Plasmid</keyword>
<dbReference type="InterPro" id="IPR001757">
    <property type="entry name" value="P_typ_ATPase"/>
</dbReference>
<gene>
    <name evidence="16 18" type="primary">kdpB</name>
    <name evidence="18" type="ORF">ELH40_30645</name>
</gene>
<feature type="binding site" evidence="16">
    <location>
        <position position="394"/>
    </location>
    <ligand>
        <name>ATP</name>
        <dbReference type="ChEBI" id="CHEBI:30616"/>
    </ligand>
</feature>
<dbReference type="FunFam" id="3.40.1110.10:FF:000007">
    <property type="entry name" value="Potassium-transporting ATPase ATP-binding subunit"/>
    <property type="match status" value="1"/>
</dbReference>
<keyword evidence="3 16" id="KW-1003">Cell membrane</keyword>
<dbReference type="GO" id="GO:0005524">
    <property type="term" value="F:ATP binding"/>
    <property type="evidence" value="ECO:0007669"/>
    <property type="project" value="UniProtKB-UniRule"/>
</dbReference>
<evidence type="ECO:0000256" key="13">
    <source>
        <dbReference type="ARBA" id="ARBA00022989"/>
    </source>
</evidence>
<dbReference type="SFLD" id="SFLDG00002">
    <property type="entry name" value="C1.7:_P-type_atpase_like"/>
    <property type="match status" value="1"/>
</dbReference>
<dbReference type="FunFam" id="2.70.150.10:FF:000033">
    <property type="entry name" value="Potassium-transporting ATPase ATP-binding subunit"/>
    <property type="match status" value="1"/>
</dbReference>
<dbReference type="InterPro" id="IPR018303">
    <property type="entry name" value="ATPase_P-typ_P_site"/>
</dbReference>
<feature type="transmembrane region" description="Helical" evidence="16">
    <location>
        <begin position="251"/>
        <end position="275"/>
    </location>
</feature>
<evidence type="ECO:0000256" key="15">
    <source>
        <dbReference type="ARBA" id="ARBA00023136"/>
    </source>
</evidence>
<evidence type="ECO:0000256" key="6">
    <source>
        <dbReference type="ARBA" id="ARBA00022692"/>
    </source>
</evidence>
<accession>A0AB38HVF2</accession>
<dbReference type="GO" id="GO:0000287">
    <property type="term" value="F:magnesium ion binding"/>
    <property type="evidence" value="ECO:0007669"/>
    <property type="project" value="UniProtKB-UniRule"/>
</dbReference>
<dbReference type="Pfam" id="PF00702">
    <property type="entry name" value="Hydrolase"/>
    <property type="match status" value="1"/>
</dbReference>
<dbReference type="Gene3D" id="2.70.150.10">
    <property type="entry name" value="Calcium-transporting ATPase, cytoplasmic transduction domain A"/>
    <property type="match status" value="1"/>
</dbReference>
<comment type="catalytic activity">
    <reaction evidence="16">
        <text>K(+)(out) + ATP + H2O = K(+)(in) + ADP + phosphate + H(+)</text>
        <dbReference type="Rhea" id="RHEA:16777"/>
        <dbReference type="ChEBI" id="CHEBI:15377"/>
        <dbReference type="ChEBI" id="CHEBI:15378"/>
        <dbReference type="ChEBI" id="CHEBI:29103"/>
        <dbReference type="ChEBI" id="CHEBI:30616"/>
        <dbReference type="ChEBI" id="CHEBI:43474"/>
        <dbReference type="ChEBI" id="CHEBI:456216"/>
        <dbReference type="EC" id="7.2.2.6"/>
    </reaction>
</comment>
<dbReference type="Gene3D" id="3.40.1110.10">
    <property type="entry name" value="Calcium-transporting ATPase, cytoplasmic domain N"/>
    <property type="match status" value="1"/>
</dbReference>
<dbReference type="EC" id="7.2.2.6" evidence="16"/>
<reference evidence="18 19" key="1">
    <citation type="submission" date="2019-02" db="EMBL/GenBank/DDBJ databases">
        <title>The genomic architecture of introgression among sibling species of bacteria.</title>
        <authorList>
            <person name="Cavassim M.I.A."/>
            <person name="Moeskjaer S."/>
            <person name="Moslemi C."/>
            <person name="Fields B."/>
            <person name="Bachmann A."/>
            <person name="Vilhjalmsson B."/>
            <person name="Schierup M.H."/>
            <person name="Young J.P.W."/>
            <person name="Andersen S.U."/>
        </authorList>
    </citation>
    <scope>NUCLEOTIDE SEQUENCE [LARGE SCALE GENOMIC DNA]</scope>
    <source>
        <strain evidence="18 19">SM92</strain>
        <plasmid evidence="18">pSM92_Rh02</plasmid>
    </source>
</reference>
<feature type="transmembrane region" description="Helical" evidence="16">
    <location>
        <begin position="218"/>
        <end position="245"/>
    </location>
</feature>
<evidence type="ECO:0000256" key="14">
    <source>
        <dbReference type="ARBA" id="ARBA00023065"/>
    </source>
</evidence>
<geneLocation type="plasmid" evidence="18">
    <name>pSM92_Rh02</name>
</geneLocation>
<evidence type="ECO:0000313" key="18">
    <source>
        <dbReference type="EMBL" id="TBC05550.1"/>
    </source>
</evidence>
<dbReference type="SUPFAM" id="SSF81665">
    <property type="entry name" value="Calcium ATPase, transmembrane domain M"/>
    <property type="match status" value="1"/>
</dbReference>
<dbReference type="GO" id="GO:0008556">
    <property type="term" value="F:P-type potassium transmembrane transporter activity"/>
    <property type="evidence" value="ECO:0007669"/>
    <property type="project" value="UniProtKB-UniRule"/>
</dbReference>
<evidence type="ECO:0000256" key="7">
    <source>
        <dbReference type="ARBA" id="ARBA00022723"/>
    </source>
</evidence>
<dbReference type="CDD" id="cd02078">
    <property type="entry name" value="P-type_ATPase_K"/>
    <property type="match status" value="1"/>
</dbReference>
<keyword evidence="15 16" id="KW-0472">Membrane</keyword>
<feature type="binding site" evidence="16">
    <location>
        <position position="347"/>
    </location>
    <ligand>
        <name>ATP</name>
        <dbReference type="ChEBI" id="CHEBI:30616"/>
    </ligand>
</feature>
<comment type="similarity">
    <text evidence="16">Belongs to the cation transport ATPase (P-type) (TC 3.A.3) family. Type IA subfamily.</text>
</comment>
<feature type="binding site" evidence="16">
    <location>
        <position position="343"/>
    </location>
    <ligand>
        <name>ATP</name>
        <dbReference type="ChEBI" id="CHEBI:30616"/>
    </ligand>
</feature>
<evidence type="ECO:0000256" key="3">
    <source>
        <dbReference type="ARBA" id="ARBA00022475"/>
    </source>
</evidence>
<feature type="transmembrane region" description="Helical" evidence="16">
    <location>
        <begin position="591"/>
        <end position="614"/>
    </location>
</feature>
<evidence type="ECO:0000256" key="9">
    <source>
        <dbReference type="ARBA" id="ARBA00022840"/>
    </source>
</evidence>
<proteinExistence type="inferred from homology"/>
<keyword evidence="13 16" id="KW-1133">Transmembrane helix</keyword>
<keyword evidence="9 16" id="KW-0067">ATP-binding</keyword>
<keyword evidence="8 16" id="KW-0547">Nucleotide-binding</keyword>
<dbReference type="SUPFAM" id="SSF56784">
    <property type="entry name" value="HAD-like"/>
    <property type="match status" value="1"/>
</dbReference>
<dbReference type="PANTHER" id="PTHR43743:SF1">
    <property type="entry name" value="POTASSIUM-TRANSPORTING ATPASE ATP-BINDING SUBUNIT"/>
    <property type="match status" value="1"/>
</dbReference>
<keyword evidence="5 16" id="KW-0597">Phosphoprotein</keyword>
<dbReference type="SFLD" id="SFLDF00027">
    <property type="entry name" value="p-type_atpase"/>
    <property type="match status" value="1"/>
</dbReference>
<keyword evidence="10 16" id="KW-0460">Magnesium</keyword>
<organism evidence="18 19">
    <name type="scientific">Rhizobium ruizarguesonis</name>
    <dbReference type="NCBI Taxonomy" id="2081791"/>
    <lineage>
        <taxon>Bacteria</taxon>
        <taxon>Pseudomonadati</taxon>
        <taxon>Pseudomonadota</taxon>
        <taxon>Alphaproteobacteria</taxon>
        <taxon>Hyphomicrobiales</taxon>
        <taxon>Rhizobiaceae</taxon>
        <taxon>Rhizobium/Agrobacterium group</taxon>
        <taxon>Rhizobium</taxon>
    </lineage>
</organism>
<dbReference type="HAMAP" id="MF_00285">
    <property type="entry name" value="KdpB"/>
    <property type="match status" value="1"/>
</dbReference>
<dbReference type="GO" id="GO:0005886">
    <property type="term" value="C:plasma membrane"/>
    <property type="evidence" value="ECO:0007669"/>
    <property type="project" value="UniProtKB-SubCell"/>
</dbReference>
<dbReference type="InterPro" id="IPR023298">
    <property type="entry name" value="ATPase_P-typ_TM_dom_sf"/>
</dbReference>
<evidence type="ECO:0000313" key="19">
    <source>
        <dbReference type="Proteomes" id="UP000294215"/>
    </source>
</evidence>
<feature type="active site" description="4-aspartylphosphate intermediate" evidence="16">
    <location>
        <position position="306"/>
    </location>
</feature>
<keyword evidence="14 16" id="KW-0406">Ion transport</keyword>
<feature type="transmembrane region" description="Helical" evidence="16">
    <location>
        <begin position="658"/>
        <end position="685"/>
    </location>
</feature>
<feature type="transmembrane region" description="Helical" evidence="16">
    <location>
        <begin position="620"/>
        <end position="638"/>
    </location>
</feature>
<keyword evidence="11 16" id="KW-0630">Potassium</keyword>
<keyword evidence="6 16" id="KW-0812">Transmembrane</keyword>
<dbReference type="EMBL" id="SIMR01000003">
    <property type="protein sequence ID" value="TBC05550.1"/>
    <property type="molecule type" value="Genomic_DNA"/>
</dbReference>
<dbReference type="Gene3D" id="3.40.50.1000">
    <property type="entry name" value="HAD superfamily/HAD-like"/>
    <property type="match status" value="1"/>
</dbReference>
<keyword evidence="4 16" id="KW-0633">Potassium transport</keyword>
<evidence type="ECO:0000256" key="10">
    <source>
        <dbReference type="ARBA" id="ARBA00022842"/>
    </source>
</evidence>
<evidence type="ECO:0000256" key="4">
    <source>
        <dbReference type="ARBA" id="ARBA00022538"/>
    </source>
</evidence>
<dbReference type="Proteomes" id="UP000294215">
    <property type="component" value="Unassembled WGS sequence"/>
</dbReference>
<comment type="subunit">
    <text evidence="16">The system is composed of three essential subunits: KdpA, KdpB and KdpC.</text>
</comment>
<evidence type="ECO:0000256" key="5">
    <source>
        <dbReference type="ARBA" id="ARBA00022553"/>
    </source>
</evidence>
<dbReference type="RefSeq" id="WP_130817572.1">
    <property type="nucleotide sequence ID" value="NZ_SIMR01000003.1"/>
</dbReference>
<evidence type="ECO:0000256" key="8">
    <source>
        <dbReference type="ARBA" id="ARBA00022741"/>
    </source>
</evidence>
<dbReference type="AlphaFoldDB" id="A0AB38HVF2"/>
<name>A0AB38HVF2_9HYPH</name>
<comment type="function">
    <text evidence="16">Part of the high-affinity ATP-driven potassium transport (or Kdp) system, which catalyzes the hydrolysis of ATP coupled with the electrogenic transport of potassium into the cytoplasm. This subunit is responsible for energy coupling to the transport system and for the release of the potassium ions to the cytoplasm.</text>
</comment>
<dbReference type="PANTHER" id="PTHR43743">
    <property type="entry name" value="POTASSIUM-TRANSPORTING ATPASE ATP-BINDING SUBUNIT"/>
    <property type="match status" value="1"/>
</dbReference>
<dbReference type="SUPFAM" id="SSF81653">
    <property type="entry name" value="Calcium ATPase, transduction domain A"/>
    <property type="match status" value="1"/>
</dbReference>
<dbReference type="InterPro" id="IPR059000">
    <property type="entry name" value="ATPase_P-type_domA"/>
</dbReference>
<dbReference type="InterPro" id="IPR023299">
    <property type="entry name" value="ATPase_P-typ_cyto_dom_N"/>
</dbReference>
<dbReference type="NCBIfam" id="TIGR01497">
    <property type="entry name" value="kdpB"/>
    <property type="match status" value="1"/>
</dbReference>
<dbReference type="InterPro" id="IPR006391">
    <property type="entry name" value="P-type_ATPase_bsu_IA"/>
</dbReference>
<evidence type="ECO:0000256" key="1">
    <source>
        <dbReference type="ARBA" id="ARBA00004370"/>
    </source>
</evidence>
<feature type="transmembrane region" description="Helical" evidence="16">
    <location>
        <begin position="64"/>
        <end position="82"/>
    </location>
</feature>
<dbReference type="GO" id="GO:0016887">
    <property type="term" value="F:ATP hydrolysis activity"/>
    <property type="evidence" value="ECO:0007669"/>
    <property type="project" value="InterPro"/>
</dbReference>
<feature type="transmembrane region" description="Helical" evidence="16">
    <location>
        <begin position="34"/>
        <end position="52"/>
    </location>
</feature>
<dbReference type="SFLD" id="SFLDS00003">
    <property type="entry name" value="Haloacid_Dehalogenase"/>
    <property type="match status" value="1"/>
</dbReference>
<feature type="domain" description="P-type ATPase A" evidence="17">
    <location>
        <begin position="104"/>
        <end position="207"/>
    </location>
</feature>
<dbReference type="Pfam" id="PF00122">
    <property type="entry name" value="E1-E2_ATPase"/>
    <property type="match status" value="1"/>
</dbReference>
<keyword evidence="2 16" id="KW-0813">Transport</keyword>
<dbReference type="PRINTS" id="PR00119">
    <property type="entry name" value="CATATPASE"/>
</dbReference>
<evidence type="ECO:0000259" key="17">
    <source>
        <dbReference type="Pfam" id="PF00122"/>
    </source>
</evidence>
<dbReference type="InterPro" id="IPR008250">
    <property type="entry name" value="ATPase_P-typ_transduc_dom_A_sf"/>
</dbReference>
<dbReference type="InterPro" id="IPR036412">
    <property type="entry name" value="HAD-like_sf"/>
</dbReference>
<feature type="binding site" evidence="16">
    <location>
        <position position="522"/>
    </location>
    <ligand>
        <name>Mg(2+)</name>
        <dbReference type="ChEBI" id="CHEBI:18420"/>
    </ligand>
</feature>
<dbReference type="InterPro" id="IPR044492">
    <property type="entry name" value="P_typ_ATPase_HD_dom"/>
</dbReference>